<dbReference type="OrthoDB" id="48943at2759"/>
<dbReference type="NCBIfam" id="TIGR01494">
    <property type="entry name" value="ATPase_P-type"/>
    <property type="match status" value="1"/>
</dbReference>
<gene>
    <name evidence="14" type="ORF">MICPUN_65275</name>
</gene>
<evidence type="ECO:0000259" key="13">
    <source>
        <dbReference type="Pfam" id="PF00122"/>
    </source>
</evidence>
<dbReference type="InterPro" id="IPR023298">
    <property type="entry name" value="ATPase_P-typ_TM_dom_sf"/>
</dbReference>
<name>C1EEZ8_MICCC</name>
<evidence type="ECO:0000313" key="14">
    <source>
        <dbReference type="EMBL" id="ACO66619.1"/>
    </source>
</evidence>
<keyword evidence="3 12" id="KW-0812">Transmembrane</keyword>
<dbReference type="Gene3D" id="1.20.1110.10">
    <property type="entry name" value="Calcium-transporting ATPase, transmembrane domain"/>
    <property type="match status" value="1"/>
</dbReference>
<keyword evidence="7" id="KW-0460">Magnesium</keyword>
<dbReference type="Gene3D" id="3.40.50.1000">
    <property type="entry name" value="HAD superfamily/HAD-like"/>
    <property type="match status" value="1"/>
</dbReference>
<dbReference type="GO" id="GO:0006874">
    <property type="term" value="P:intracellular calcium ion homeostasis"/>
    <property type="evidence" value="ECO:0007669"/>
    <property type="project" value="TreeGrafter"/>
</dbReference>
<dbReference type="EMBL" id="CP001330">
    <property type="protein sequence ID" value="ACO66619.1"/>
    <property type="molecule type" value="Genomic_DNA"/>
</dbReference>
<sequence length="998" mass="106500">SAEAATHKWGANELRVPRPGFWDLLSEQLVAPFFVFQTFCCILWLADEYWYYSLFTLAMLAVFESTVASQRLRNVDELMSLTPNGASLLVHRGGRWTRRSARELVPGDVVSVTANGVNDVGEEEVCPADLAIVSGDATVTEAMLTGESTPQRKRAIEPGGDQPVDTAIDKTATLFAGTRVLRAEHGSASGGDGKPPDKGCVCVVLRTGFGTAQGELVRTILHAGERVTADSWETGAFIAVLLAFASVASTKVLLHGLADPTRSRYKLFINCVTILTSVIPPELPMELSIAVNTSLIALAKRRVFCTEPFRVVDAGRCDVCCFDKTGTLTEDELRYEGVAAASDCPVLTTCPGDLSRDVPEAALALGSCHSLALVGGAAAGDPMERAGLAGCDWTLLPQDRSASGASSVATRTARVMTRHAFRSELRRMSAVVAVEGFDGCKRRVVAKGAPETMEATLRKLPAGYRRAHEALARRGYRVIALCAKAIPDDKDVSAVKSMTRKECESGLDFIGFAAFACRVKPTSAPAVGVLANSSHASVMITGDAPLTACHVAAEVGITTRPTLLLESDGGDDWWWATLDGKKVEPLPLFITTYDTARSGSLASLAREYDLAVCGKGLDAMTRRDRLADCVKHVRVYARTAPEQKTRIVRAMRDAGLRVMMCGDGTNDVGALRASHVGVALLDDGARARGMGNHRDHRVGSSRSESNGRESSNEKLNGTETHGGGTNGDVIAELTRRMDAADDRSAGGRLALAVRPGDASLAAPFTARSGGVAPCVDLVRQGRAALVASQQMFKILGLNCLCTAYVMSVQFLDGVKFGDTQMTCGGLITAGMFLALSRAAPSQRLAPCKPRSTIFTAYFFASVICQFAVHLLSLWYTLDVAKAYADGETSTHPLESPFAPNLINTVSFLVNTFTQTATVAVNYVGAPHCATLRENAPLFYSVLGTYLALGVLTSQIFPKLNETAELYAMPTGLASTLCLVMACDLAACWVIERTMDAVF</sequence>
<feature type="transmembrane region" description="Helical" evidence="12">
    <location>
        <begin position="968"/>
        <end position="990"/>
    </location>
</feature>
<dbReference type="PANTHER" id="PTHR45630:SF7">
    <property type="entry name" value="ENDOPLASMIC RETICULUM TRANSMEMBRANE HELIX TRANSLOCASE"/>
    <property type="match status" value="1"/>
</dbReference>
<dbReference type="InterPro" id="IPR001757">
    <property type="entry name" value="P_typ_ATPase"/>
</dbReference>
<dbReference type="InterPro" id="IPR059000">
    <property type="entry name" value="ATPase_P-type_domA"/>
</dbReference>
<dbReference type="NCBIfam" id="TIGR01657">
    <property type="entry name" value="P-ATPase-V"/>
    <property type="match status" value="1"/>
</dbReference>
<dbReference type="InterPro" id="IPR036412">
    <property type="entry name" value="HAD-like_sf"/>
</dbReference>
<evidence type="ECO:0000256" key="8">
    <source>
        <dbReference type="ARBA" id="ARBA00022967"/>
    </source>
</evidence>
<dbReference type="InterPro" id="IPR023214">
    <property type="entry name" value="HAD_sf"/>
</dbReference>
<evidence type="ECO:0000256" key="11">
    <source>
        <dbReference type="SAM" id="MobiDB-lite"/>
    </source>
</evidence>
<dbReference type="InterPro" id="IPR008250">
    <property type="entry name" value="ATPase_P-typ_transduc_dom_A_sf"/>
</dbReference>
<dbReference type="KEGG" id="mis:MICPUN_65275"/>
<feature type="non-terminal residue" evidence="14">
    <location>
        <position position="1"/>
    </location>
</feature>
<reference evidence="14 15" key="1">
    <citation type="journal article" date="2009" name="Science">
        <title>Green evolution and dynamic adaptations revealed by genomes of the marine picoeukaryotes Micromonas.</title>
        <authorList>
            <person name="Worden A.Z."/>
            <person name="Lee J.H."/>
            <person name="Mock T."/>
            <person name="Rouze P."/>
            <person name="Simmons M.P."/>
            <person name="Aerts A.L."/>
            <person name="Allen A.E."/>
            <person name="Cuvelier M.L."/>
            <person name="Derelle E."/>
            <person name="Everett M.V."/>
            <person name="Foulon E."/>
            <person name="Grimwood J."/>
            <person name="Gundlach H."/>
            <person name="Henrissat B."/>
            <person name="Napoli C."/>
            <person name="McDonald S.M."/>
            <person name="Parker M.S."/>
            <person name="Rombauts S."/>
            <person name="Salamov A."/>
            <person name="Von Dassow P."/>
            <person name="Badger J.H."/>
            <person name="Coutinho P.M."/>
            <person name="Demir E."/>
            <person name="Dubchak I."/>
            <person name="Gentemann C."/>
            <person name="Eikrem W."/>
            <person name="Gready J.E."/>
            <person name="John U."/>
            <person name="Lanier W."/>
            <person name="Lindquist E.A."/>
            <person name="Lucas S."/>
            <person name="Mayer K.F."/>
            <person name="Moreau H."/>
            <person name="Not F."/>
            <person name="Otillar R."/>
            <person name="Panaud O."/>
            <person name="Pangilinan J."/>
            <person name="Paulsen I."/>
            <person name="Piegu B."/>
            <person name="Poliakov A."/>
            <person name="Robbens S."/>
            <person name="Schmutz J."/>
            <person name="Toulza E."/>
            <person name="Wyss T."/>
            <person name="Zelensky A."/>
            <person name="Zhou K."/>
            <person name="Armbrust E.V."/>
            <person name="Bhattacharya D."/>
            <person name="Goodenough U.W."/>
            <person name="Van de Peer Y."/>
            <person name="Grigoriev I.V."/>
        </authorList>
    </citation>
    <scope>NUCLEOTIDE SEQUENCE [LARGE SCALE GENOMIC DNA]</scope>
    <source>
        <strain evidence="15">RCC299 / NOUM17</strain>
    </source>
</reference>
<dbReference type="PROSITE" id="PS00154">
    <property type="entry name" value="ATPASE_E1_E2"/>
    <property type="match status" value="1"/>
</dbReference>
<dbReference type="GO" id="GO:0005789">
    <property type="term" value="C:endoplasmic reticulum membrane"/>
    <property type="evidence" value="ECO:0007669"/>
    <property type="project" value="TreeGrafter"/>
</dbReference>
<evidence type="ECO:0000313" key="15">
    <source>
        <dbReference type="Proteomes" id="UP000002009"/>
    </source>
</evidence>
<evidence type="ECO:0000256" key="7">
    <source>
        <dbReference type="ARBA" id="ARBA00022842"/>
    </source>
</evidence>
<protein>
    <submittedName>
        <fullName evidence="14">P-type ATPase superfamily</fullName>
    </submittedName>
</protein>
<dbReference type="GO" id="GO:0016887">
    <property type="term" value="F:ATP hydrolysis activity"/>
    <property type="evidence" value="ECO:0007669"/>
    <property type="project" value="InterPro"/>
</dbReference>
<evidence type="ECO:0000256" key="9">
    <source>
        <dbReference type="ARBA" id="ARBA00022989"/>
    </source>
</evidence>
<dbReference type="PANTHER" id="PTHR45630">
    <property type="entry name" value="CATION-TRANSPORTING ATPASE-RELATED"/>
    <property type="match status" value="1"/>
</dbReference>
<evidence type="ECO:0000256" key="1">
    <source>
        <dbReference type="ARBA" id="ARBA00004141"/>
    </source>
</evidence>
<dbReference type="InParanoid" id="C1EEZ8"/>
<dbReference type="OMA" id="WYYSLFN"/>
<dbReference type="SUPFAM" id="SSF81660">
    <property type="entry name" value="Metal cation-transporting ATPase, ATP-binding domain N"/>
    <property type="match status" value="1"/>
</dbReference>
<dbReference type="GO" id="GO:0005524">
    <property type="term" value="F:ATP binding"/>
    <property type="evidence" value="ECO:0007669"/>
    <property type="project" value="UniProtKB-KW"/>
</dbReference>
<keyword evidence="15" id="KW-1185">Reference proteome</keyword>
<evidence type="ECO:0000256" key="3">
    <source>
        <dbReference type="ARBA" id="ARBA00022692"/>
    </source>
</evidence>
<dbReference type="GeneID" id="8247782"/>
<feature type="domain" description="P-type ATPase A" evidence="13">
    <location>
        <begin position="86"/>
        <end position="219"/>
    </location>
</feature>
<dbReference type="Gene3D" id="3.40.1110.10">
    <property type="entry name" value="Calcium-transporting ATPase, cytoplasmic domain N"/>
    <property type="match status" value="1"/>
</dbReference>
<dbReference type="SFLD" id="SFLDS00003">
    <property type="entry name" value="Haloacid_Dehalogenase"/>
    <property type="match status" value="1"/>
</dbReference>
<organism evidence="14 15">
    <name type="scientific">Micromonas commoda (strain RCC299 / NOUM17 / CCMP2709)</name>
    <name type="common">Picoplanktonic green alga</name>
    <dbReference type="NCBI Taxonomy" id="296587"/>
    <lineage>
        <taxon>Eukaryota</taxon>
        <taxon>Viridiplantae</taxon>
        <taxon>Chlorophyta</taxon>
        <taxon>Mamiellophyceae</taxon>
        <taxon>Mamiellales</taxon>
        <taxon>Mamiellaceae</taxon>
        <taxon>Micromonas</taxon>
    </lineage>
</organism>
<dbReference type="InterPro" id="IPR006544">
    <property type="entry name" value="P-type_TPase_V"/>
</dbReference>
<feature type="transmembrane region" description="Helical" evidence="12">
    <location>
        <begin position="856"/>
        <end position="877"/>
    </location>
</feature>
<dbReference type="SFLD" id="SFLDG00002">
    <property type="entry name" value="C1.7:_P-type_atpase_like"/>
    <property type="match status" value="1"/>
</dbReference>
<feature type="non-terminal residue" evidence="14">
    <location>
        <position position="998"/>
    </location>
</feature>
<accession>C1EEZ8</accession>
<dbReference type="GO" id="GO:0046872">
    <property type="term" value="F:metal ion binding"/>
    <property type="evidence" value="ECO:0007669"/>
    <property type="project" value="UniProtKB-KW"/>
</dbReference>
<keyword evidence="9 12" id="KW-1133">Transmembrane helix</keyword>
<evidence type="ECO:0000256" key="4">
    <source>
        <dbReference type="ARBA" id="ARBA00022723"/>
    </source>
</evidence>
<evidence type="ECO:0000256" key="2">
    <source>
        <dbReference type="ARBA" id="ARBA00006000"/>
    </source>
</evidence>
<feature type="region of interest" description="Disordered" evidence="11">
    <location>
        <begin position="686"/>
        <end position="728"/>
    </location>
</feature>
<dbReference type="GO" id="GO:0019829">
    <property type="term" value="F:ATPase-coupled monoatomic cation transmembrane transporter activity"/>
    <property type="evidence" value="ECO:0007669"/>
    <property type="project" value="TreeGrafter"/>
</dbReference>
<proteinExistence type="inferred from homology"/>
<dbReference type="SUPFAM" id="SSF81653">
    <property type="entry name" value="Calcium ATPase, transduction domain A"/>
    <property type="match status" value="1"/>
</dbReference>
<dbReference type="InterPro" id="IPR018303">
    <property type="entry name" value="ATPase_P-typ_P_site"/>
</dbReference>
<keyword evidence="8" id="KW-1278">Translocase</keyword>
<evidence type="ECO:0000256" key="10">
    <source>
        <dbReference type="ARBA" id="ARBA00023136"/>
    </source>
</evidence>
<comment type="similarity">
    <text evidence="2">Belongs to the cation transport ATPase (P-type) (TC 3.A.3) family. Type V subfamily.</text>
</comment>
<dbReference type="STRING" id="296587.C1EEZ8"/>
<dbReference type="Proteomes" id="UP000002009">
    <property type="component" value="Chromosome 11"/>
</dbReference>
<comment type="subcellular location">
    <subcellularLocation>
        <location evidence="1">Membrane</location>
        <topology evidence="1">Multi-pass membrane protein</topology>
    </subcellularLocation>
</comment>
<dbReference type="RefSeq" id="XP_002505361.1">
    <property type="nucleotide sequence ID" value="XM_002505315.1"/>
</dbReference>
<keyword evidence="6" id="KW-0067">ATP-binding</keyword>
<evidence type="ECO:0000256" key="5">
    <source>
        <dbReference type="ARBA" id="ARBA00022741"/>
    </source>
</evidence>
<dbReference type="SFLD" id="SFLDF00027">
    <property type="entry name" value="p-type_atpase"/>
    <property type="match status" value="1"/>
</dbReference>
<evidence type="ECO:0000256" key="12">
    <source>
        <dbReference type="SAM" id="Phobius"/>
    </source>
</evidence>
<keyword evidence="5" id="KW-0547">Nucleotide-binding</keyword>
<dbReference type="Gene3D" id="2.70.150.10">
    <property type="entry name" value="Calcium-transporting ATPase, cytoplasmic transduction domain A"/>
    <property type="match status" value="1"/>
</dbReference>
<dbReference type="SUPFAM" id="SSF81665">
    <property type="entry name" value="Calcium ATPase, transmembrane domain M"/>
    <property type="match status" value="1"/>
</dbReference>
<keyword evidence="10 12" id="KW-0472">Membrane</keyword>
<keyword evidence="4" id="KW-0479">Metal-binding</keyword>
<dbReference type="Pfam" id="PF00122">
    <property type="entry name" value="E1-E2_ATPase"/>
    <property type="match status" value="1"/>
</dbReference>
<dbReference type="PRINTS" id="PR00121">
    <property type="entry name" value="NAKATPASE"/>
</dbReference>
<dbReference type="PRINTS" id="PR00119">
    <property type="entry name" value="CATATPASE"/>
</dbReference>
<evidence type="ECO:0000256" key="6">
    <source>
        <dbReference type="ARBA" id="ARBA00022840"/>
    </source>
</evidence>
<dbReference type="eggNOG" id="KOG0209">
    <property type="taxonomic scope" value="Eukaryota"/>
</dbReference>
<dbReference type="GO" id="GO:0015662">
    <property type="term" value="F:P-type ion transporter activity"/>
    <property type="evidence" value="ECO:0007669"/>
    <property type="project" value="TreeGrafter"/>
</dbReference>
<dbReference type="SUPFAM" id="SSF56784">
    <property type="entry name" value="HAD-like"/>
    <property type="match status" value="1"/>
</dbReference>
<feature type="transmembrane region" description="Helical" evidence="12">
    <location>
        <begin position="937"/>
        <end position="956"/>
    </location>
</feature>
<dbReference type="FunCoup" id="C1EEZ8">
    <property type="interactions" value="2065"/>
</dbReference>
<dbReference type="AlphaFoldDB" id="C1EEZ8"/>
<dbReference type="InterPro" id="IPR023299">
    <property type="entry name" value="ATPase_P-typ_cyto_dom_N"/>
</dbReference>
<dbReference type="InterPro" id="IPR044492">
    <property type="entry name" value="P_typ_ATPase_HD_dom"/>
</dbReference>